<feature type="transmembrane region" description="Helical" evidence="6">
    <location>
        <begin position="34"/>
        <end position="54"/>
    </location>
</feature>
<keyword evidence="3 6" id="KW-0812">Transmembrane</keyword>
<gene>
    <name evidence="7" type="ORF">OU415_08895</name>
</gene>
<feature type="transmembrane region" description="Helical" evidence="6">
    <location>
        <begin position="277"/>
        <end position="296"/>
    </location>
</feature>
<proteinExistence type="predicted"/>
<sequence>MTTRIGMPALLCGVVALGALVAWAAPDGYRQSLVLTGLAYSLIALGMYVPFVLAGSLSMAYSAYAAIGAYGVAIVSSKLALPVWAGWLVGPPVAALVAVGLGLATRRLSSFFLAAVTLLFAEAFAEWLATAEGLTGGSAGLLNLPFLDFFGWQPAPEHMVLLAAVLVCLLTFALDRLRHSPWGVLVQTMRETPIAVEAAGVRVPTLQLVALGLGAAIAALGGALFTTFASAVNPKTFGTSVVFLAVFMPLIGGRHSPWGSLLGAGVVTWLTLDLDQLGASGTLMVALGVLVIILVAPRGLLGYLRAGFALVRERRWSGAARR</sequence>
<keyword evidence="4 6" id="KW-1133">Transmembrane helix</keyword>
<dbReference type="Pfam" id="PF02653">
    <property type="entry name" value="BPD_transp_2"/>
    <property type="match status" value="1"/>
</dbReference>
<keyword evidence="2" id="KW-1003">Cell membrane</keyword>
<comment type="caution">
    <text evidence="7">The sequence shown here is derived from an EMBL/GenBank/DDBJ whole genome shotgun (WGS) entry which is preliminary data.</text>
</comment>
<dbReference type="RefSeq" id="WP_270948128.1">
    <property type="nucleotide sequence ID" value="NZ_JAQGLA010000009.1"/>
</dbReference>
<evidence type="ECO:0000313" key="8">
    <source>
        <dbReference type="Proteomes" id="UP001210380"/>
    </source>
</evidence>
<keyword evidence="8" id="KW-1185">Reference proteome</keyword>
<evidence type="ECO:0000256" key="3">
    <source>
        <dbReference type="ARBA" id="ARBA00022692"/>
    </source>
</evidence>
<keyword evidence="5 6" id="KW-0472">Membrane</keyword>
<evidence type="ECO:0000256" key="1">
    <source>
        <dbReference type="ARBA" id="ARBA00004651"/>
    </source>
</evidence>
<feature type="transmembrane region" description="Helical" evidence="6">
    <location>
        <begin position="159"/>
        <end position="177"/>
    </location>
</feature>
<feature type="transmembrane region" description="Helical" evidence="6">
    <location>
        <begin position="111"/>
        <end position="128"/>
    </location>
</feature>
<organism evidence="7 8">
    <name type="scientific">Saccharopolyspora oryzae</name>
    <dbReference type="NCBI Taxonomy" id="2997343"/>
    <lineage>
        <taxon>Bacteria</taxon>
        <taxon>Bacillati</taxon>
        <taxon>Actinomycetota</taxon>
        <taxon>Actinomycetes</taxon>
        <taxon>Pseudonocardiales</taxon>
        <taxon>Pseudonocardiaceae</taxon>
        <taxon>Saccharopolyspora</taxon>
    </lineage>
</organism>
<evidence type="ECO:0000256" key="6">
    <source>
        <dbReference type="SAM" id="Phobius"/>
    </source>
</evidence>
<dbReference type="InterPro" id="IPR001851">
    <property type="entry name" value="ABC_transp_permease"/>
</dbReference>
<feature type="transmembrane region" description="Helical" evidence="6">
    <location>
        <begin position="87"/>
        <end position="104"/>
    </location>
</feature>
<dbReference type="PANTHER" id="PTHR30482:SF20">
    <property type="entry name" value="HIGH-AFFINITY BRANCHED-CHAIN AMINO ACID TRANSPORT SYSTEM PERMEASE PROTEIN LIVM"/>
    <property type="match status" value="1"/>
</dbReference>
<evidence type="ECO:0000313" key="7">
    <source>
        <dbReference type="EMBL" id="MDA3625552.1"/>
    </source>
</evidence>
<dbReference type="Proteomes" id="UP001210380">
    <property type="component" value="Unassembled WGS sequence"/>
</dbReference>
<name>A0ABT4UUZ9_9PSEU</name>
<feature type="transmembrane region" description="Helical" evidence="6">
    <location>
        <begin position="206"/>
        <end position="225"/>
    </location>
</feature>
<evidence type="ECO:0000256" key="5">
    <source>
        <dbReference type="ARBA" id="ARBA00023136"/>
    </source>
</evidence>
<dbReference type="EMBL" id="JAQGLA010000009">
    <property type="protein sequence ID" value="MDA3625552.1"/>
    <property type="molecule type" value="Genomic_DNA"/>
</dbReference>
<evidence type="ECO:0000256" key="4">
    <source>
        <dbReference type="ARBA" id="ARBA00022989"/>
    </source>
</evidence>
<dbReference type="InterPro" id="IPR043428">
    <property type="entry name" value="LivM-like"/>
</dbReference>
<protein>
    <submittedName>
        <fullName evidence="7">Branched-chain amino acid ABC transporter permease</fullName>
    </submittedName>
</protein>
<reference evidence="7 8" key="1">
    <citation type="submission" date="2022-11" db="EMBL/GenBank/DDBJ databases">
        <title>Draft genome sequence of Saccharopolyspora sp. WRP15-2 isolated from rhizosphere soils of wild rice in Thailand.</title>
        <authorList>
            <person name="Duangmal K."/>
            <person name="Kammanee S."/>
            <person name="Muangham S."/>
        </authorList>
    </citation>
    <scope>NUCLEOTIDE SEQUENCE [LARGE SCALE GENOMIC DNA]</scope>
    <source>
        <strain evidence="7 8">WRP15-2</strain>
    </source>
</reference>
<dbReference type="PANTHER" id="PTHR30482">
    <property type="entry name" value="HIGH-AFFINITY BRANCHED-CHAIN AMINO ACID TRANSPORT SYSTEM PERMEASE"/>
    <property type="match status" value="1"/>
</dbReference>
<dbReference type="CDD" id="cd06581">
    <property type="entry name" value="TM_PBP1_LivM_like"/>
    <property type="match status" value="1"/>
</dbReference>
<comment type="subcellular location">
    <subcellularLocation>
        <location evidence="1">Cell membrane</location>
        <topology evidence="1">Multi-pass membrane protein</topology>
    </subcellularLocation>
</comment>
<accession>A0ABT4UUZ9</accession>
<evidence type="ECO:0000256" key="2">
    <source>
        <dbReference type="ARBA" id="ARBA00022475"/>
    </source>
</evidence>